<evidence type="ECO:0000256" key="1">
    <source>
        <dbReference type="SAM" id="SignalP"/>
    </source>
</evidence>
<dbReference type="InterPro" id="IPR008969">
    <property type="entry name" value="CarboxyPept-like_regulatory"/>
</dbReference>
<sequence>MLKSYRCLPFFLALLLGGFGASAQRLSGRVLDAVTGQPVPYASISVPGASQGTTGNAEGEFEMALKLPVRLIVSELGHRADTLAVAVGQKQLVVRLQPAAVELPDVVPGAYTVELLKKAYRHLQRVNRPRYGQAFYRQITRLDNEPAEVLEMVWHTKANGVGIEETAPNQGRYAEKKALLKFKDFSLYTRAINFISQGTDSTATDAILSLNPTADMTLRLIGLSTDGKRELADIGFASKTHPEKVFGSFLIDTETYQLLRCRFVTPAFGSRTKNPLFKFKDSRTSLEWVFKPLDDGSTILDYYKIDHQQTLERKLKPDVAVQVSAFTIFYDGQLKPTANVSYQRGKKGDGTDLQAIKALPYDAAFWQNNSVVKRTPLEDATIKAFEQKGAFGTLLTP</sequence>
<protein>
    <submittedName>
        <fullName evidence="2">Carboxypeptidase-like regulatory domain-containing protein</fullName>
    </submittedName>
</protein>
<dbReference type="Pfam" id="PF13715">
    <property type="entry name" value="CarbopepD_reg_2"/>
    <property type="match status" value="1"/>
</dbReference>
<keyword evidence="1" id="KW-0732">Signal</keyword>
<reference evidence="2 3" key="1">
    <citation type="submission" date="2020-05" db="EMBL/GenBank/DDBJ databases">
        <title>Hymenobacter terrestris sp. nov. and Hymenobacter lapidiphilus sp. nov., isolated from regoliths in Antarctica.</title>
        <authorList>
            <person name="Sedlacek I."/>
            <person name="Pantucek R."/>
            <person name="Zeman M."/>
            <person name="Holochova P."/>
            <person name="Kralova S."/>
            <person name="Stankova E."/>
            <person name="Sedo O."/>
            <person name="Micenkova L."/>
            <person name="Svec P."/>
            <person name="Gupta V."/>
            <person name="Sood U."/>
            <person name="Korpole U.S."/>
            <person name="Lal R."/>
        </authorList>
    </citation>
    <scope>NUCLEOTIDE SEQUENCE [LARGE SCALE GENOMIC DNA]</scope>
    <source>
        <strain evidence="2 3">P5252</strain>
    </source>
</reference>
<dbReference type="SUPFAM" id="SSF49464">
    <property type="entry name" value="Carboxypeptidase regulatory domain-like"/>
    <property type="match status" value="1"/>
</dbReference>
<dbReference type="EMBL" id="JABKAV010000030">
    <property type="protein sequence ID" value="NVO85443.1"/>
    <property type="molecule type" value="Genomic_DNA"/>
</dbReference>
<proteinExistence type="predicted"/>
<evidence type="ECO:0000313" key="2">
    <source>
        <dbReference type="EMBL" id="NVO85443.1"/>
    </source>
</evidence>
<feature type="chain" id="PRO_5046600747" evidence="1">
    <location>
        <begin position="24"/>
        <end position="397"/>
    </location>
</feature>
<organism evidence="2 3">
    <name type="scientific">Hymenobacter terrestris</name>
    <dbReference type="NCBI Taxonomy" id="2748310"/>
    <lineage>
        <taxon>Bacteria</taxon>
        <taxon>Pseudomonadati</taxon>
        <taxon>Bacteroidota</taxon>
        <taxon>Cytophagia</taxon>
        <taxon>Cytophagales</taxon>
        <taxon>Hymenobacteraceae</taxon>
        <taxon>Hymenobacter</taxon>
    </lineage>
</organism>
<feature type="signal peptide" evidence="1">
    <location>
        <begin position="1"/>
        <end position="23"/>
    </location>
</feature>
<gene>
    <name evidence="2" type="ORF">HW556_11190</name>
</gene>
<dbReference type="Proteomes" id="UP000626554">
    <property type="component" value="Unassembled WGS sequence"/>
</dbReference>
<name>A0ABX2Q3C1_9BACT</name>
<evidence type="ECO:0000313" key="3">
    <source>
        <dbReference type="Proteomes" id="UP000626554"/>
    </source>
</evidence>
<accession>A0ABX2Q3C1</accession>
<keyword evidence="3" id="KW-1185">Reference proteome</keyword>
<comment type="caution">
    <text evidence="2">The sequence shown here is derived from an EMBL/GenBank/DDBJ whole genome shotgun (WGS) entry which is preliminary data.</text>
</comment>
<dbReference type="Gene3D" id="2.60.40.1120">
    <property type="entry name" value="Carboxypeptidase-like, regulatory domain"/>
    <property type="match status" value="1"/>
</dbReference>